<evidence type="ECO:0000256" key="7">
    <source>
        <dbReference type="ARBA" id="ARBA00023242"/>
    </source>
</evidence>
<dbReference type="OrthoDB" id="2289918at2759"/>
<dbReference type="GO" id="GO:0008270">
    <property type="term" value="F:zinc ion binding"/>
    <property type="evidence" value="ECO:0007669"/>
    <property type="project" value="UniProtKB-KW"/>
</dbReference>
<dbReference type="PROSITE" id="PS51916">
    <property type="entry name" value="DEUBAD"/>
    <property type="match status" value="1"/>
</dbReference>
<evidence type="ECO:0000313" key="9">
    <source>
        <dbReference type="EMBL" id="KAG1299142.1"/>
    </source>
</evidence>
<accession>A0A9P6WWD0</accession>
<dbReference type="InterPro" id="IPR028020">
    <property type="entry name" value="ASX_DEUBAD_dom"/>
</dbReference>
<keyword evidence="3" id="KW-0863">Zinc-finger</keyword>
<evidence type="ECO:0000256" key="4">
    <source>
        <dbReference type="ARBA" id="ARBA00022833"/>
    </source>
</evidence>
<evidence type="ECO:0000256" key="5">
    <source>
        <dbReference type="ARBA" id="ARBA00023015"/>
    </source>
</evidence>
<keyword evidence="5" id="KW-0805">Transcription regulation</keyword>
<dbReference type="Pfam" id="PF13919">
    <property type="entry name" value="ASXH"/>
    <property type="match status" value="1"/>
</dbReference>
<dbReference type="Proteomes" id="UP000716291">
    <property type="component" value="Unassembled WGS sequence"/>
</dbReference>
<organism evidence="9 11">
    <name type="scientific">Rhizopus oryzae</name>
    <name type="common">Mucormycosis agent</name>
    <name type="synonym">Rhizopus arrhizus var. delemar</name>
    <dbReference type="NCBI Taxonomy" id="64495"/>
    <lineage>
        <taxon>Eukaryota</taxon>
        <taxon>Fungi</taxon>
        <taxon>Fungi incertae sedis</taxon>
        <taxon>Mucoromycota</taxon>
        <taxon>Mucoromycotina</taxon>
        <taxon>Mucoromycetes</taxon>
        <taxon>Mucorales</taxon>
        <taxon>Mucorineae</taxon>
        <taxon>Rhizopodaceae</taxon>
        <taxon>Rhizopus</taxon>
    </lineage>
</organism>
<sequence>MFSPSPLKREFEDDSDIMSLDQCQFSPYSAYMEEMNNNAYKRARHHNWTLDHLCTLPYSPLATVDLQSIFNLSNFQLLSQEKKDELCQLLPIVDTTPQSSTLTVSPSLFSKQENPIFWSTLSEWQTLLSQGELIIDQPETALQLKPKSKVKKSKMAYPKDDSFESYWGELIDKEKAHNVAGDSKNITLKDMCRKGLIREEDVIVYKRNFSASKTVVCKSMTVVKASGLSGISIQLDGEIFQDFETPTALETKILDHHGKVAKDKRPNGNAFKSIRLIRAGKDLGRLFDIRKDSFEEL</sequence>
<evidence type="ECO:0000313" key="10">
    <source>
        <dbReference type="EMBL" id="KAG1541480.1"/>
    </source>
</evidence>
<evidence type="ECO:0000313" key="11">
    <source>
        <dbReference type="Proteomes" id="UP000716291"/>
    </source>
</evidence>
<dbReference type="AlphaFoldDB" id="A0A9P6WWD0"/>
<keyword evidence="11" id="KW-1185">Reference proteome</keyword>
<dbReference type="Proteomes" id="UP000717996">
    <property type="component" value="Unassembled WGS sequence"/>
</dbReference>
<dbReference type="EMBL" id="JAANQT010004423">
    <property type="protein sequence ID" value="KAG1299142.1"/>
    <property type="molecule type" value="Genomic_DNA"/>
</dbReference>
<dbReference type="InterPro" id="IPR044867">
    <property type="entry name" value="DEUBAD_dom"/>
</dbReference>
<name>A0A9P6WWD0_RHIOR</name>
<protein>
    <recommendedName>
        <fullName evidence="8">DEUBAD domain-containing protein</fullName>
    </recommendedName>
</protein>
<proteinExistence type="predicted"/>
<keyword evidence="7" id="KW-0539">Nucleus</keyword>
<dbReference type="EMBL" id="JAANIT010001229">
    <property type="protein sequence ID" value="KAG1541480.1"/>
    <property type="molecule type" value="Genomic_DNA"/>
</dbReference>
<keyword evidence="4" id="KW-0862">Zinc</keyword>
<gene>
    <name evidence="10" type="ORF">G6F51_007869</name>
    <name evidence="9" type="ORF">G6F64_012896</name>
</gene>
<feature type="domain" description="DEUBAD" evidence="8">
    <location>
        <begin position="57"/>
        <end position="172"/>
    </location>
</feature>
<dbReference type="GO" id="GO:0005634">
    <property type="term" value="C:nucleus"/>
    <property type="evidence" value="ECO:0007669"/>
    <property type="project" value="UniProtKB-SubCell"/>
</dbReference>
<keyword evidence="6" id="KW-0804">Transcription</keyword>
<evidence type="ECO:0000256" key="2">
    <source>
        <dbReference type="ARBA" id="ARBA00022723"/>
    </source>
</evidence>
<evidence type="ECO:0000256" key="6">
    <source>
        <dbReference type="ARBA" id="ARBA00023163"/>
    </source>
</evidence>
<reference evidence="9" key="1">
    <citation type="journal article" date="2020" name="Microb. Genom.">
        <title>Genetic diversity of clinical and environmental Mucorales isolates obtained from an investigation of mucormycosis cases among solid organ transplant recipients.</title>
        <authorList>
            <person name="Nguyen M.H."/>
            <person name="Kaul D."/>
            <person name="Muto C."/>
            <person name="Cheng S.J."/>
            <person name="Richter R.A."/>
            <person name="Bruno V.M."/>
            <person name="Liu G."/>
            <person name="Beyhan S."/>
            <person name="Sundermann A.J."/>
            <person name="Mounaud S."/>
            <person name="Pasculle A.W."/>
            <person name="Nierman W.C."/>
            <person name="Driscoll E."/>
            <person name="Cumbie R."/>
            <person name="Clancy C.J."/>
            <person name="Dupont C.L."/>
        </authorList>
    </citation>
    <scope>NUCLEOTIDE SEQUENCE</scope>
    <source>
        <strain evidence="9">GL11</strain>
        <strain evidence="10">GL16</strain>
    </source>
</reference>
<comment type="caution">
    <text evidence="9">The sequence shown here is derived from an EMBL/GenBank/DDBJ whole genome shotgun (WGS) entry which is preliminary data.</text>
</comment>
<keyword evidence="2" id="KW-0479">Metal-binding</keyword>
<evidence type="ECO:0000256" key="3">
    <source>
        <dbReference type="ARBA" id="ARBA00022771"/>
    </source>
</evidence>
<dbReference type="OMA" id="EAFESYW"/>
<evidence type="ECO:0000259" key="8">
    <source>
        <dbReference type="PROSITE" id="PS51916"/>
    </source>
</evidence>
<evidence type="ECO:0000256" key="1">
    <source>
        <dbReference type="ARBA" id="ARBA00004123"/>
    </source>
</evidence>
<comment type="subcellular location">
    <subcellularLocation>
        <location evidence="1">Nucleus</location>
    </subcellularLocation>
</comment>